<dbReference type="Proteomes" id="UP000626109">
    <property type="component" value="Unassembled WGS sequence"/>
</dbReference>
<dbReference type="Proteomes" id="UP000654075">
    <property type="component" value="Unassembled WGS sequence"/>
</dbReference>
<proteinExistence type="predicted"/>
<reference evidence="1" key="1">
    <citation type="submission" date="2021-02" db="EMBL/GenBank/DDBJ databases">
        <authorList>
            <person name="Dougan E. K."/>
            <person name="Rhodes N."/>
            <person name="Thang M."/>
            <person name="Chan C."/>
        </authorList>
    </citation>
    <scope>NUCLEOTIDE SEQUENCE</scope>
</reference>
<dbReference type="OrthoDB" id="410177at2759"/>
<organism evidence="1 4">
    <name type="scientific">Polarella glacialis</name>
    <name type="common">Dinoflagellate</name>
    <dbReference type="NCBI Taxonomy" id="89957"/>
    <lineage>
        <taxon>Eukaryota</taxon>
        <taxon>Sar</taxon>
        <taxon>Alveolata</taxon>
        <taxon>Dinophyceae</taxon>
        <taxon>Suessiales</taxon>
        <taxon>Suessiaceae</taxon>
        <taxon>Polarella</taxon>
    </lineage>
</organism>
<gene>
    <name evidence="1" type="ORF">PGLA1383_LOCUS53289</name>
    <name evidence="2" type="ORF">PGLA1383_LOCUS57162</name>
    <name evidence="3" type="ORF">PGLA2088_LOCUS38623</name>
</gene>
<sequence length="255" mass="28054">MAVRPLLCSSRAGLDFGLRCGRRSFGWSAEDTELKFRVSAEGVNLPKLAGGISMRTEQRMQTFLEAAGERSIYNCIKALVLVNRFAQKRREDAANDSSIEVPWFHRVAFVPSFGKNGTMEWMRLRVIGLPLAPAVFSESLGVSTLKVSSKTPPSALERAILNEWLQRCAGTKGDPRLAGMGATSISASVKASAFCLKELTTRRGAARPFCCFPEMEEVTLAHNDQKATMVYISLEARPLLDKAEETTVKADMEES</sequence>
<dbReference type="EMBL" id="CAJNNV010033201">
    <property type="protein sequence ID" value="CAE8642757.1"/>
    <property type="molecule type" value="Genomic_DNA"/>
</dbReference>
<dbReference type="EMBL" id="CAJNNW010032820">
    <property type="protein sequence ID" value="CAE8715575.1"/>
    <property type="molecule type" value="Genomic_DNA"/>
</dbReference>
<protein>
    <submittedName>
        <fullName evidence="1">Uncharacterized protein</fullName>
    </submittedName>
</protein>
<evidence type="ECO:0000313" key="2">
    <source>
        <dbReference type="EMBL" id="CAE8642757.1"/>
    </source>
</evidence>
<evidence type="ECO:0000313" key="3">
    <source>
        <dbReference type="EMBL" id="CAE8715575.1"/>
    </source>
</evidence>
<accession>A0A813HJS0</accession>
<dbReference type="AlphaFoldDB" id="A0A813HJS0"/>
<dbReference type="OMA" id="THMRLEP"/>
<evidence type="ECO:0000313" key="4">
    <source>
        <dbReference type="Proteomes" id="UP000654075"/>
    </source>
</evidence>
<dbReference type="EMBL" id="CAJNNV010031832">
    <property type="protein sequence ID" value="CAE8637992.1"/>
    <property type="molecule type" value="Genomic_DNA"/>
</dbReference>
<name>A0A813HJS0_POLGL</name>
<keyword evidence="4" id="KW-1185">Reference proteome</keyword>
<evidence type="ECO:0000313" key="1">
    <source>
        <dbReference type="EMBL" id="CAE8637992.1"/>
    </source>
</evidence>
<comment type="caution">
    <text evidence="1">The sequence shown here is derived from an EMBL/GenBank/DDBJ whole genome shotgun (WGS) entry which is preliminary data.</text>
</comment>